<dbReference type="EMBL" id="JAZGSY010000367">
    <property type="protein sequence ID" value="KAL1836779.1"/>
    <property type="molecule type" value="Genomic_DNA"/>
</dbReference>
<keyword evidence="2" id="KW-1185">Reference proteome</keyword>
<name>A0ABR3V4U1_HUMIN</name>
<reference evidence="1 2" key="1">
    <citation type="journal article" date="2024" name="Commun. Biol.">
        <title>Comparative genomic analysis of thermophilic fungi reveals convergent evolutionary adaptations and gene losses.</title>
        <authorList>
            <person name="Steindorff A.S."/>
            <person name="Aguilar-Pontes M.V."/>
            <person name="Robinson A.J."/>
            <person name="Andreopoulos B."/>
            <person name="LaButti K."/>
            <person name="Kuo A."/>
            <person name="Mondo S."/>
            <person name="Riley R."/>
            <person name="Otillar R."/>
            <person name="Haridas S."/>
            <person name="Lipzen A."/>
            <person name="Grimwood J."/>
            <person name="Schmutz J."/>
            <person name="Clum A."/>
            <person name="Reid I.D."/>
            <person name="Moisan M.C."/>
            <person name="Butler G."/>
            <person name="Nguyen T.T.M."/>
            <person name="Dewar K."/>
            <person name="Conant G."/>
            <person name="Drula E."/>
            <person name="Henrissat B."/>
            <person name="Hansel C."/>
            <person name="Singer S."/>
            <person name="Hutchinson M.I."/>
            <person name="de Vries R.P."/>
            <person name="Natvig D.O."/>
            <person name="Powell A.J."/>
            <person name="Tsang A."/>
            <person name="Grigoriev I.V."/>
        </authorList>
    </citation>
    <scope>NUCLEOTIDE SEQUENCE [LARGE SCALE GENOMIC DNA]</scope>
    <source>
        <strain evidence="1 2">CBS 620.91</strain>
    </source>
</reference>
<comment type="caution">
    <text evidence="1">The sequence shown here is derived from an EMBL/GenBank/DDBJ whole genome shotgun (WGS) entry which is preliminary data.</text>
</comment>
<sequence length="135" mass="14410">MFKSGISAFARTARPSFAAATRRAVRPTSLNLRASALSRFASTSSVGDGKIYQVIGTIVELSLPPRPKGPSLASSGKIAFRSSWLTAQLCQQQVPSSMVSSPHTRPRRCITNTNGSLRAPRFAYVVDWVADAAVG</sequence>
<gene>
    <name evidence="1" type="ORF">VTJ49DRAFT_4650</name>
</gene>
<accession>A0ABR3V4U1</accession>
<evidence type="ECO:0000313" key="1">
    <source>
        <dbReference type="EMBL" id="KAL1836779.1"/>
    </source>
</evidence>
<organism evidence="1 2">
    <name type="scientific">Humicola insolens</name>
    <name type="common">Soft-rot fungus</name>
    <dbReference type="NCBI Taxonomy" id="85995"/>
    <lineage>
        <taxon>Eukaryota</taxon>
        <taxon>Fungi</taxon>
        <taxon>Dikarya</taxon>
        <taxon>Ascomycota</taxon>
        <taxon>Pezizomycotina</taxon>
        <taxon>Sordariomycetes</taxon>
        <taxon>Sordariomycetidae</taxon>
        <taxon>Sordariales</taxon>
        <taxon>Chaetomiaceae</taxon>
        <taxon>Mycothermus</taxon>
    </lineage>
</organism>
<evidence type="ECO:0000313" key="2">
    <source>
        <dbReference type="Proteomes" id="UP001583172"/>
    </source>
</evidence>
<dbReference type="Proteomes" id="UP001583172">
    <property type="component" value="Unassembled WGS sequence"/>
</dbReference>
<protein>
    <submittedName>
        <fullName evidence="1">Uncharacterized protein</fullName>
    </submittedName>
</protein>
<proteinExistence type="predicted"/>